<dbReference type="Pfam" id="PF00149">
    <property type="entry name" value="Metallophos"/>
    <property type="match status" value="1"/>
</dbReference>
<reference evidence="2 3" key="1">
    <citation type="submission" date="2020-08" db="EMBL/GenBank/DDBJ databases">
        <title>Genomic Encyclopedia of Type Strains, Phase III (KMG-III): the genomes of soil and plant-associated and newly described type strains.</title>
        <authorList>
            <person name="Whitman W."/>
        </authorList>
    </citation>
    <scope>NUCLEOTIDE SEQUENCE [LARGE SCALE GENOMIC DNA]</scope>
    <source>
        <strain evidence="2 3">CECT 8075</strain>
    </source>
</reference>
<evidence type="ECO:0000259" key="1">
    <source>
        <dbReference type="Pfam" id="PF00149"/>
    </source>
</evidence>
<dbReference type="PANTHER" id="PTHR16509">
    <property type="match status" value="1"/>
</dbReference>
<dbReference type="Gene3D" id="3.60.21.10">
    <property type="match status" value="2"/>
</dbReference>
<dbReference type="EC" id="3.1.3.1" evidence="2"/>
<proteinExistence type="predicted"/>
<evidence type="ECO:0000313" key="3">
    <source>
        <dbReference type="Proteomes" id="UP000536179"/>
    </source>
</evidence>
<organism evidence="2 3">
    <name type="scientific">Aporhodopirellula rubra</name>
    <dbReference type="NCBI Taxonomy" id="980271"/>
    <lineage>
        <taxon>Bacteria</taxon>
        <taxon>Pseudomonadati</taxon>
        <taxon>Planctomycetota</taxon>
        <taxon>Planctomycetia</taxon>
        <taxon>Pirellulales</taxon>
        <taxon>Pirellulaceae</taxon>
        <taxon>Aporhodopirellula</taxon>
    </lineage>
</organism>
<dbReference type="SUPFAM" id="SSF56300">
    <property type="entry name" value="Metallo-dependent phosphatases"/>
    <property type="match status" value="1"/>
</dbReference>
<keyword evidence="3" id="KW-1185">Reference proteome</keyword>
<dbReference type="PANTHER" id="PTHR16509:SF1">
    <property type="entry name" value="MANGANESE-DEPENDENT ADP-RIBOSE_CDP-ALCOHOL DIPHOSPHATASE"/>
    <property type="match status" value="1"/>
</dbReference>
<keyword evidence="2" id="KW-0378">Hydrolase</keyword>
<feature type="domain" description="Calcineurin-like phosphoesterase" evidence="1">
    <location>
        <begin position="34"/>
        <end position="234"/>
    </location>
</feature>
<comment type="caution">
    <text evidence="2">The sequence shown here is derived from an EMBL/GenBank/DDBJ whole genome shotgun (WGS) entry which is preliminary data.</text>
</comment>
<dbReference type="InterPro" id="IPR029052">
    <property type="entry name" value="Metallo-depent_PP-like"/>
</dbReference>
<accession>A0A7W5DU81</accession>
<sequence length="288" mass="32230">MLRDGSLVLAATAMTPSLLMSQKAFADDSARAVRVGLVTDLHYADKSPAGTRHYRESIDKLETARQQFTNDEPDFLVELGDLIDAADSVEVEQQYLKTINTKFAAICDERHYVLGNHCVDTLTKQEFLAGVEKEHSYYSFDREGIHFIALDSCFRSDGEPYGRRNFHWTDANVSAEELEWLRGDLQSNSKPTVVFAHQRLDVSNHHGVKNNAEVRKAFEESGDVLAVFQGHSHQNDLKEIGGIHYCTLAAMVEGSGPESNGYSVLDIQPDGTIKIKGFVRQASYQWNT</sequence>
<dbReference type="EMBL" id="JACHXU010000001">
    <property type="protein sequence ID" value="MBB3204470.1"/>
    <property type="molecule type" value="Genomic_DNA"/>
</dbReference>
<dbReference type="InterPro" id="IPR004843">
    <property type="entry name" value="Calcineurin-like_PHP"/>
</dbReference>
<evidence type="ECO:0000313" key="2">
    <source>
        <dbReference type="EMBL" id="MBB3204470.1"/>
    </source>
</evidence>
<gene>
    <name evidence="2" type="ORF">FHS27_000234</name>
</gene>
<dbReference type="Proteomes" id="UP000536179">
    <property type="component" value="Unassembled WGS sequence"/>
</dbReference>
<dbReference type="GO" id="GO:0004035">
    <property type="term" value="F:alkaline phosphatase activity"/>
    <property type="evidence" value="ECO:0007669"/>
    <property type="project" value="UniProtKB-EC"/>
</dbReference>
<name>A0A7W5DU81_9BACT</name>
<protein>
    <submittedName>
        <fullName evidence="2">Alkaline phosphatase</fullName>
        <ecNumber evidence="2">3.1.3.1</ecNumber>
    </submittedName>
</protein>
<dbReference type="RefSeq" id="WP_184300568.1">
    <property type="nucleotide sequence ID" value="NZ_JACHXU010000001.1"/>
</dbReference>
<dbReference type="AlphaFoldDB" id="A0A7W5DU81"/>